<evidence type="ECO:0000313" key="4">
    <source>
        <dbReference type="EMBL" id="ORY88575.1"/>
    </source>
</evidence>
<name>A0A1Y2FX17_9BASI</name>
<dbReference type="InterPro" id="IPR050955">
    <property type="entry name" value="Plant_Biomass_Hydrol_Est"/>
</dbReference>
<dbReference type="PANTHER" id="PTHR43037:SF4">
    <property type="entry name" value="PEPTIDASE S9 PROLYL OLIGOPEPTIDASE CATALYTIC DOMAIN-CONTAINING PROTEIN"/>
    <property type="match status" value="1"/>
</dbReference>
<sequence>MLVTLRLLLHLSTFVFASPTAQLAFAPNQATTWTALGPFPLGSREGPLLPPLLPNLTRRLHPSPLADGGYIEAVEVQEDSDGWVQVGAENIRWQSLRSSAGWSVLQHQVYYERVLSVGTASLYSLDLDTAAEFSILKVGSDPSERRWYNGNMYGYPEAAPHFVELERGDHLITVTFAYDLRISGDSGGDGIPRSRWRLVVEKEERQLSVDSAKTVAPSVVEGVLMGEVLGIELSNRWRDEIELLCVKSEHGELKVILPAPVKLAPLQTRLIALSVHQKRPLTPAFKGHLPLTLLVSRAGVKSSLSTTIRLPVSRLSTSEPSPILSTFLSNTDTPSYAVYTPPKTATACSSVALLALHGAGVDPATSPSWTSSIKQREREWIVWPLGLSAWGYDWHGASVKDVEAAISHLQDIQRSWKRAHGLSDQSCPRAKKLVVLGHSNGGQGAWHYMSHFPDRVLGGVPASGYVKIQDYVPYHLSLGQHYRDPTLTGILSAGLSPFDEDLYASNLVGILILNRHGAEDDNVPVQHSRQLVSIIDEWSRGNSSTIYSEVSGAGHWFDEVLNAPIVNRFLDHLISHSNRSQLLTNALEFTLTTANPDESGSKLGFRILELEAPGRLARIEVEVYDLSKSPRLVEDPRIRLRTTNVRSFSFGGAVFEEALGFLPRALAIDNHSPIPLTTTTTTFSTDGSNPFTIHTPTPRRYGPLISILSSPRPLVLVVGTSGSPSTTRHLTSIAERIAHDAYLYGRVDCEVVRDDEVDETPEGNVALLGDSYANSVTARWAKSWPTPVSFVSPSAFAINDRLFETPGQGLLFLTAHPSHPSSLVLVLAGVGAEGLERAARLFPVRTGVPLPDFVVTAPSMTSGGVEAAGFWTSDWAWSDKASY</sequence>
<protein>
    <recommendedName>
        <fullName evidence="3">Peptidase S9 prolyl oligopeptidase catalytic domain-containing protein</fullName>
    </recommendedName>
</protein>
<dbReference type="InParanoid" id="A0A1Y2FX17"/>
<dbReference type="GO" id="GO:0006508">
    <property type="term" value="P:proteolysis"/>
    <property type="evidence" value="ECO:0007669"/>
    <property type="project" value="InterPro"/>
</dbReference>
<proteinExistence type="predicted"/>
<gene>
    <name evidence="4" type="ORF">BCR35DRAFT_276583</name>
</gene>
<dbReference type="SUPFAM" id="SSF53474">
    <property type="entry name" value="alpha/beta-Hydrolases"/>
    <property type="match status" value="1"/>
</dbReference>
<dbReference type="EMBL" id="MCGR01000009">
    <property type="protein sequence ID" value="ORY88575.1"/>
    <property type="molecule type" value="Genomic_DNA"/>
</dbReference>
<dbReference type="Proteomes" id="UP000193467">
    <property type="component" value="Unassembled WGS sequence"/>
</dbReference>
<accession>A0A1Y2FX17</accession>
<evidence type="ECO:0000256" key="1">
    <source>
        <dbReference type="ARBA" id="ARBA00022729"/>
    </source>
</evidence>
<comment type="caution">
    <text evidence="4">The sequence shown here is derived from an EMBL/GenBank/DDBJ whole genome shotgun (WGS) entry which is preliminary data.</text>
</comment>
<dbReference type="PANTHER" id="PTHR43037">
    <property type="entry name" value="UNNAMED PRODUCT-RELATED"/>
    <property type="match status" value="1"/>
</dbReference>
<feature type="non-terminal residue" evidence="4">
    <location>
        <position position="883"/>
    </location>
</feature>
<dbReference type="Gene3D" id="3.40.50.1820">
    <property type="entry name" value="alpha/beta hydrolase"/>
    <property type="match status" value="1"/>
</dbReference>
<keyword evidence="1 2" id="KW-0732">Signal</keyword>
<dbReference type="OrthoDB" id="2535986at2759"/>
<dbReference type="Pfam" id="PF00326">
    <property type="entry name" value="Peptidase_S9"/>
    <property type="match status" value="1"/>
</dbReference>
<dbReference type="InterPro" id="IPR001375">
    <property type="entry name" value="Peptidase_S9_cat"/>
</dbReference>
<dbReference type="STRING" id="106004.A0A1Y2FX17"/>
<organism evidence="4 5">
    <name type="scientific">Leucosporidium creatinivorum</name>
    <dbReference type="NCBI Taxonomy" id="106004"/>
    <lineage>
        <taxon>Eukaryota</taxon>
        <taxon>Fungi</taxon>
        <taxon>Dikarya</taxon>
        <taxon>Basidiomycota</taxon>
        <taxon>Pucciniomycotina</taxon>
        <taxon>Microbotryomycetes</taxon>
        <taxon>Leucosporidiales</taxon>
        <taxon>Leucosporidium</taxon>
    </lineage>
</organism>
<evidence type="ECO:0000256" key="2">
    <source>
        <dbReference type="SAM" id="SignalP"/>
    </source>
</evidence>
<dbReference type="GO" id="GO:0008236">
    <property type="term" value="F:serine-type peptidase activity"/>
    <property type="evidence" value="ECO:0007669"/>
    <property type="project" value="InterPro"/>
</dbReference>
<evidence type="ECO:0000313" key="5">
    <source>
        <dbReference type="Proteomes" id="UP000193467"/>
    </source>
</evidence>
<feature type="chain" id="PRO_5012756573" description="Peptidase S9 prolyl oligopeptidase catalytic domain-containing protein" evidence="2">
    <location>
        <begin position="18"/>
        <end position="883"/>
    </location>
</feature>
<feature type="domain" description="Peptidase S9 prolyl oligopeptidase catalytic" evidence="3">
    <location>
        <begin position="422"/>
        <end position="559"/>
    </location>
</feature>
<reference evidence="4 5" key="1">
    <citation type="submission" date="2016-07" db="EMBL/GenBank/DDBJ databases">
        <title>Pervasive Adenine N6-methylation of Active Genes in Fungi.</title>
        <authorList>
            <consortium name="DOE Joint Genome Institute"/>
            <person name="Mondo S.J."/>
            <person name="Dannebaum R.O."/>
            <person name="Kuo R.C."/>
            <person name="Labutti K."/>
            <person name="Haridas S."/>
            <person name="Kuo A."/>
            <person name="Salamov A."/>
            <person name="Ahrendt S.R."/>
            <person name="Lipzen A."/>
            <person name="Sullivan W."/>
            <person name="Andreopoulos W.B."/>
            <person name="Clum A."/>
            <person name="Lindquist E."/>
            <person name="Daum C."/>
            <person name="Ramamoorthy G.K."/>
            <person name="Gryganskyi A."/>
            <person name="Culley D."/>
            <person name="Magnuson J.K."/>
            <person name="James T.Y."/>
            <person name="O'Malley M.A."/>
            <person name="Stajich J.E."/>
            <person name="Spatafora J.W."/>
            <person name="Visel A."/>
            <person name="Grigoriev I.V."/>
        </authorList>
    </citation>
    <scope>NUCLEOTIDE SEQUENCE [LARGE SCALE GENOMIC DNA]</scope>
    <source>
        <strain evidence="4 5">62-1032</strain>
    </source>
</reference>
<dbReference type="InterPro" id="IPR029058">
    <property type="entry name" value="AB_hydrolase_fold"/>
</dbReference>
<keyword evidence="5" id="KW-1185">Reference proteome</keyword>
<feature type="signal peptide" evidence="2">
    <location>
        <begin position="1"/>
        <end position="17"/>
    </location>
</feature>
<dbReference type="AlphaFoldDB" id="A0A1Y2FX17"/>
<evidence type="ECO:0000259" key="3">
    <source>
        <dbReference type="Pfam" id="PF00326"/>
    </source>
</evidence>